<dbReference type="AlphaFoldDB" id="A0A7S6RGJ8"/>
<name>A0A7S6RGJ8_9CYAN</name>
<protein>
    <submittedName>
        <fullName evidence="1">Uncharacterized protein</fullName>
    </submittedName>
</protein>
<organism evidence="1 2">
    <name type="scientific">Anabaenopsis elenkinii CCIBt3563</name>
    <dbReference type="NCBI Taxonomy" id="2779889"/>
    <lineage>
        <taxon>Bacteria</taxon>
        <taxon>Bacillati</taxon>
        <taxon>Cyanobacteriota</taxon>
        <taxon>Cyanophyceae</taxon>
        <taxon>Nostocales</taxon>
        <taxon>Nodulariaceae</taxon>
        <taxon>Anabaenopsis</taxon>
    </lineage>
</organism>
<dbReference type="KEGG" id="aee:IM676_07130"/>
<reference evidence="2" key="1">
    <citation type="submission" date="2020-10" db="EMBL/GenBank/DDBJ databases">
        <title>Genome-based taxonomic classification of the species Anabaenopsis elenkinii.</title>
        <authorList>
            <person name="Delbaje E."/>
            <person name="Andreote A.P.D."/>
            <person name="Pellegrinetti T.A."/>
            <person name="Cruz R.B."/>
            <person name="Branco L.H.Z."/>
            <person name="Fiore M.F."/>
        </authorList>
    </citation>
    <scope>NUCLEOTIDE SEQUENCE [LARGE SCALE GENOMIC DNA]</scope>
    <source>
        <strain evidence="2">CCIBt3563</strain>
    </source>
</reference>
<sequence length="82" mass="8940">MPAINIILTSSPPDTLQSVVGIRSLLMKSGFLVKIHELVEHRLMYISSCMGKVVLLEHPGRGYPDIDEQGLTVRCGHRGGGN</sequence>
<evidence type="ECO:0000313" key="1">
    <source>
        <dbReference type="EMBL" id="QOV24032.1"/>
    </source>
</evidence>
<proteinExistence type="predicted"/>
<dbReference type="Proteomes" id="UP000593846">
    <property type="component" value="Chromosome"/>
</dbReference>
<keyword evidence="2" id="KW-1185">Reference proteome</keyword>
<dbReference type="RefSeq" id="WP_200989558.1">
    <property type="nucleotide sequence ID" value="NZ_CP063311.1"/>
</dbReference>
<gene>
    <name evidence="1" type="ORF">IM676_07130</name>
</gene>
<evidence type="ECO:0000313" key="2">
    <source>
        <dbReference type="Proteomes" id="UP000593846"/>
    </source>
</evidence>
<dbReference type="EMBL" id="CP063311">
    <property type="protein sequence ID" value="QOV24032.1"/>
    <property type="molecule type" value="Genomic_DNA"/>
</dbReference>
<accession>A0A7S6RGJ8</accession>